<keyword evidence="2" id="KW-0812">Transmembrane</keyword>
<feature type="transmembrane region" description="Helical" evidence="2">
    <location>
        <begin position="356"/>
        <end position="372"/>
    </location>
</feature>
<feature type="transmembrane region" description="Helical" evidence="2">
    <location>
        <begin position="298"/>
        <end position="320"/>
    </location>
</feature>
<name>A0A7S3V208_9STRA</name>
<feature type="region of interest" description="Disordered" evidence="1">
    <location>
        <begin position="146"/>
        <end position="168"/>
    </location>
</feature>
<evidence type="ECO:0000256" key="2">
    <source>
        <dbReference type="SAM" id="Phobius"/>
    </source>
</evidence>
<evidence type="ECO:0000313" key="3">
    <source>
        <dbReference type="EMBL" id="CAE0446402.1"/>
    </source>
</evidence>
<reference evidence="3" key="1">
    <citation type="submission" date="2021-01" db="EMBL/GenBank/DDBJ databases">
        <authorList>
            <person name="Corre E."/>
            <person name="Pelletier E."/>
            <person name="Niang G."/>
            <person name="Scheremetjew M."/>
            <person name="Finn R."/>
            <person name="Kale V."/>
            <person name="Holt S."/>
            <person name="Cochrane G."/>
            <person name="Meng A."/>
            <person name="Brown T."/>
            <person name="Cohen L."/>
        </authorList>
    </citation>
    <scope>NUCLEOTIDE SEQUENCE</scope>
    <source>
        <strain evidence="3">GSBS06</strain>
    </source>
</reference>
<feature type="transmembrane region" description="Helical" evidence="2">
    <location>
        <begin position="326"/>
        <end position="344"/>
    </location>
</feature>
<feature type="transmembrane region" description="Helical" evidence="2">
    <location>
        <begin position="238"/>
        <end position="259"/>
    </location>
</feature>
<keyword evidence="2" id="KW-1133">Transmembrane helix</keyword>
<feature type="compositionally biased region" description="Basic and acidic residues" evidence="1">
    <location>
        <begin position="53"/>
        <end position="68"/>
    </location>
</feature>
<feature type="compositionally biased region" description="Basic residues" evidence="1">
    <location>
        <begin position="37"/>
        <end position="52"/>
    </location>
</feature>
<feature type="transmembrane region" description="Helical" evidence="2">
    <location>
        <begin position="180"/>
        <end position="200"/>
    </location>
</feature>
<feature type="transmembrane region" description="Helical" evidence="2">
    <location>
        <begin position="274"/>
        <end position="291"/>
    </location>
</feature>
<feature type="region of interest" description="Disordered" evidence="1">
    <location>
        <begin position="24"/>
        <end position="115"/>
    </location>
</feature>
<accession>A0A7S3V208</accession>
<keyword evidence="2" id="KW-0472">Membrane</keyword>
<evidence type="ECO:0000256" key="1">
    <source>
        <dbReference type="SAM" id="MobiDB-lite"/>
    </source>
</evidence>
<feature type="transmembrane region" description="Helical" evidence="2">
    <location>
        <begin position="206"/>
        <end position="226"/>
    </location>
</feature>
<sequence length="373" mass="43255">MSSHRRRSTRARKLVESFDPVVEANKPQWGTPDAIPIKRKSNTRRKSRAYKPKHYELIDLDNKDKTTDNEDDDLFEIEDSRETVESEETEASEGSEEEIRPEKEQTEESDESSTIELPSFVEEHLKDEHFNVSSLKEEHLRLRRGEQKWHPKRKDTKPKAPTTHVHLDGDTKPNYQTDCVYLDVAVCCSLLSASCFLALYNAFEKNVFGAVVGFFYIGCAGAFGTLKFLGFPFANRCVLFFSEISSKLALPLIAYSYVITRIPFWKHRLLKHDLIIVYLFKIIYLTMKLLFRRPHSAALVSFWVETAALLTIFYAEYMSISADRPYGSFGVVLFIFGSFVMKQTKWEFLMKLRKHNWFYLMISASVYLLSLGL</sequence>
<gene>
    <name evidence="3" type="ORF">ASTO00021_LOCUS16396</name>
</gene>
<dbReference type="EMBL" id="HBIN01021397">
    <property type="protein sequence ID" value="CAE0446402.1"/>
    <property type="molecule type" value="Transcribed_RNA"/>
</dbReference>
<organism evidence="3">
    <name type="scientific">Aplanochytrium stocchinoi</name>
    <dbReference type="NCBI Taxonomy" id="215587"/>
    <lineage>
        <taxon>Eukaryota</taxon>
        <taxon>Sar</taxon>
        <taxon>Stramenopiles</taxon>
        <taxon>Bigyra</taxon>
        <taxon>Labyrinthulomycetes</taxon>
        <taxon>Thraustochytrida</taxon>
        <taxon>Thraustochytriidae</taxon>
        <taxon>Aplanochytrium</taxon>
    </lineage>
</organism>
<proteinExistence type="predicted"/>
<protein>
    <submittedName>
        <fullName evidence="3">Uncharacterized protein</fullName>
    </submittedName>
</protein>
<feature type="compositionally biased region" description="Basic and acidic residues" evidence="1">
    <location>
        <begin position="97"/>
        <end position="106"/>
    </location>
</feature>
<feature type="compositionally biased region" description="Acidic residues" evidence="1">
    <location>
        <begin position="85"/>
        <end position="96"/>
    </location>
</feature>
<dbReference type="AlphaFoldDB" id="A0A7S3V208"/>